<sequence length="351" mass="38473">MHVRAFAIGRCILAVGCRIFIYRSTPTPLSCQPAIKSSSTNLTGQFPSAASAHDSTTFYLFPSRTNMLIGIDEVLTNISWRHEHIHFEGQTYKGKVVLVTGASRGIGQETALEYARAGASLVIVSREQATLNATKEIILKAVPDAQVVAFTADVRDTKRVAEALDVTIEKFGRLDVLVANAGVAGRFANVFGSKDPDEWWSVMEVNIRGVYNFVHFSLPHLRVSKGYAVLISSAAAFLRIPMASDYCMSKQALGRIAEYIKLEVPEVKSFALHPGSIATETGRGTGSQFPMIDSLQLPAATCLYLTSGKTDYLDGRFVSANWDLSEVEKDWKEKIVSQNGLVSKLHIPRNQ</sequence>
<protein>
    <submittedName>
        <fullName evidence="1">NAD(P)-binding protein</fullName>
    </submittedName>
</protein>
<name>A0ACB8T9Y5_9AGAM</name>
<comment type="caution">
    <text evidence="1">The sequence shown here is derived from an EMBL/GenBank/DDBJ whole genome shotgun (WGS) entry which is preliminary data.</text>
</comment>
<gene>
    <name evidence="1" type="ORF">BV25DRAFT_1929248</name>
</gene>
<reference evidence="1" key="1">
    <citation type="submission" date="2021-03" db="EMBL/GenBank/DDBJ databases">
        <authorList>
            <consortium name="DOE Joint Genome Institute"/>
            <person name="Ahrendt S."/>
            <person name="Looney B.P."/>
            <person name="Miyauchi S."/>
            <person name="Morin E."/>
            <person name="Drula E."/>
            <person name="Courty P.E."/>
            <person name="Chicoki N."/>
            <person name="Fauchery L."/>
            <person name="Kohler A."/>
            <person name="Kuo A."/>
            <person name="Labutti K."/>
            <person name="Pangilinan J."/>
            <person name="Lipzen A."/>
            <person name="Riley R."/>
            <person name="Andreopoulos W."/>
            <person name="He G."/>
            <person name="Johnson J."/>
            <person name="Barry K.W."/>
            <person name="Grigoriev I.V."/>
            <person name="Nagy L."/>
            <person name="Hibbett D."/>
            <person name="Henrissat B."/>
            <person name="Matheny P.B."/>
            <person name="Labbe J."/>
            <person name="Martin F."/>
        </authorList>
    </citation>
    <scope>NUCLEOTIDE SEQUENCE</scope>
    <source>
        <strain evidence="1">HHB10654</strain>
    </source>
</reference>
<reference evidence="1" key="2">
    <citation type="journal article" date="2022" name="New Phytol.">
        <title>Evolutionary transition to the ectomycorrhizal habit in the genomes of a hyperdiverse lineage of mushroom-forming fungi.</title>
        <authorList>
            <person name="Looney B."/>
            <person name="Miyauchi S."/>
            <person name="Morin E."/>
            <person name="Drula E."/>
            <person name="Courty P.E."/>
            <person name="Kohler A."/>
            <person name="Kuo A."/>
            <person name="LaButti K."/>
            <person name="Pangilinan J."/>
            <person name="Lipzen A."/>
            <person name="Riley R."/>
            <person name="Andreopoulos W."/>
            <person name="He G."/>
            <person name="Johnson J."/>
            <person name="Nolan M."/>
            <person name="Tritt A."/>
            <person name="Barry K.W."/>
            <person name="Grigoriev I.V."/>
            <person name="Nagy L.G."/>
            <person name="Hibbett D."/>
            <person name="Henrissat B."/>
            <person name="Matheny P.B."/>
            <person name="Labbe J."/>
            <person name="Martin F.M."/>
        </authorList>
    </citation>
    <scope>NUCLEOTIDE SEQUENCE</scope>
    <source>
        <strain evidence="1">HHB10654</strain>
    </source>
</reference>
<keyword evidence="2" id="KW-1185">Reference proteome</keyword>
<evidence type="ECO:0000313" key="2">
    <source>
        <dbReference type="Proteomes" id="UP000814140"/>
    </source>
</evidence>
<dbReference type="EMBL" id="MU277197">
    <property type="protein sequence ID" value="KAI0064851.1"/>
    <property type="molecule type" value="Genomic_DNA"/>
</dbReference>
<dbReference type="Proteomes" id="UP000814140">
    <property type="component" value="Unassembled WGS sequence"/>
</dbReference>
<evidence type="ECO:0000313" key="1">
    <source>
        <dbReference type="EMBL" id="KAI0064851.1"/>
    </source>
</evidence>
<proteinExistence type="predicted"/>
<organism evidence="1 2">
    <name type="scientific">Artomyces pyxidatus</name>
    <dbReference type="NCBI Taxonomy" id="48021"/>
    <lineage>
        <taxon>Eukaryota</taxon>
        <taxon>Fungi</taxon>
        <taxon>Dikarya</taxon>
        <taxon>Basidiomycota</taxon>
        <taxon>Agaricomycotina</taxon>
        <taxon>Agaricomycetes</taxon>
        <taxon>Russulales</taxon>
        <taxon>Auriscalpiaceae</taxon>
        <taxon>Artomyces</taxon>
    </lineage>
</organism>
<accession>A0ACB8T9Y5</accession>